<dbReference type="Proteomes" id="UP000789405">
    <property type="component" value="Unassembled WGS sequence"/>
</dbReference>
<reference evidence="1" key="1">
    <citation type="submission" date="2021-06" db="EMBL/GenBank/DDBJ databases">
        <authorList>
            <person name="Kallberg Y."/>
            <person name="Tangrot J."/>
            <person name="Rosling A."/>
        </authorList>
    </citation>
    <scope>NUCLEOTIDE SEQUENCE</scope>
    <source>
        <strain evidence="1">MA453B</strain>
    </source>
</reference>
<sequence>LTVVGGKSAEWIVNGIRIRERLKEYKLKKNLPKTSPEYYDVIFFNYNKDGFLKTLDEKEIENTVENEIKLLLDHVIDRDIKKTKEKLKQVKEEDTALFENKFALNFVRHMVRLMEDINLLLDPMSEGTYTNSVLVPIFDEFFVKNKRQWRASYGETCLKASAKDKNSQNEDSERR</sequence>
<comment type="caution">
    <text evidence="1">The sequence shown here is derived from an EMBL/GenBank/DDBJ whole genome shotgun (WGS) entry which is preliminary data.</text>
</comment>
<feature type="non-terminal residue" evidence="1">
    <location>
        <position position="1"/>
    </location>
</feature>
<protein>
    <submittedName>
        <fullName evidence="1">2065_t:CDS:1</fullName>
    </submittedName>
</protein>
<feature type="non-terminal residue" evidence="1">
    <location>
        <position position="175"/>
    </location>
</feature>
<accession>A0A9N9KGK7</accession>
<dbReference type="AlphaFoldDB" id="A0A9N9KGK7"/>
<keyword evidence="2" id="KW-1185">Reference proteome</keyword>
<evidence type="ECO:0000313" key="2">
    <source>
        <dbReference type="Proteomes" id="UP000789405"/>
    </source>
</evidence>
<gene>
    <name evidence="1" type="ORF">DERYTH_LOCUS27885</name>
</gene>
<proteinExistence type="predicted"/>
<organism evidence="1 2">
    <name type="scientific">Dentiscutata erythropus</name>
    <dbReference type="NCBI Taxonomy" id="1348616"/>
    <lineage>
        <taxon>Eukaryota</taxon>
        <taxon>Fungi</taxon>
        <taxon>Fungi incertae sedis</taxon>
        <taxon>Mucoromycota</taxon>
        <taxon>Glomeromycotina</taxon>
        <taxon>Glomeromycetes</taxon>
        <taxon>Diversisporales</taxon>
        <taxon>Gigasporaceae</taxon>
        <taxon>Dentiscutata</taxon>
    </lineage>
</organism>
<dbReference type="OrthoDB" id="2443197at2759"/>
<evidence type="ECO:0000313" key="1">
    <source>
        <dbReference type="EMBL" id="CAG8825343.1"/>
    </source>
</evidence>
<name>A0A9N9KGK7_9GLOM</name>
<dbReference type="EMBL" id="CAJVPY010066322">
    <property type="protein sequence ID" value="CAG8825343.1"/>
    <property type="molecule type" value="Genomic_DNA"/>
</dbReference>